<reference evidence="1 2" key="1">
    <citation type="submission" date="2018-06" db="EMBL/GenBank/DDBJ databases">
        <title>Comparative genomics reveals the genomic features of Rhizophagus irregularis, R. cerebriforme, R. diaphanum and Gigaspora rosea, and their symbiotic lifestyle signature.</title>
        <authorList>
            <person name="Morin E."/>
            <person name="San Clemente H."/>
            <person name="Chen E.C.H."/>
            <person name="De La Providencia I."/>
            <person name="Hainaut M."/>
            <person name="Kuo A."/>
            <person name="Kohler A."/>
            <person name="Murat C."/>
            <person name="Tang N."/>
            <person name="Roy S."/>
            <person name="Loubradou J."/>
            <person name="Henrissat B."/>
            <person name="Grigoriev I.V."/>
            <person name="Corradi N."/>
            <person name="Roux C."/>
            <person name="Martin F.M."/>
        </authorList>
    </citation>
    <scope>NUCLEOTIDE SEQUENCE [LARGE SCALE GENOMIC DNA]</scope>
    <source>
        <strain evidence="1 2">DAOM 227022</strain>
    </source>
</reference>
<gene>
    <name evidence="1" type="ORF">C1645_731959</name>
</gene>
<proteinExistence type="predicted"/>
<evidence type="ECO:0000313" key="2">
    <source>
        <dbReference type="Proteomes" id="UP000265703"/>
    </source>
</evidence>
<sequence>MRTDINKICNLPFDGDAKRASVSKRNATTYVHVSGRMVLKENYEREVDQDIVQNINPRINEIWNLHLTPAQRKKFDDFADEINKINNEWTRTNDDSRNRMKRINNQQQGHINSFGDDLFSGVSFP</sequence>
<evidence type="ECO:0000313" key="1">
    <source>
        <dbReference type="EMBL" id="RIA98058.1"/>
    </source>
</evidence>
<comment type="caution">
    <text evidence="1">The sequence shown here is derived from an EMBL/GenBank/DDBJ whole genome shotgun (WGS) entry which is preliminary data.</text>
</comment>
<accession>A0A397TJ92</accession>
<keyword evidence="2" id="KW-1185">Reference proteome</keyword>
<dbReference type="EMBL" id="QKYT01000021">
    <property type="protein sequence ID" value="RIA98058.1"/>
    <property type="molecule type" value="Genomic_DNA"/>
</dbReference>
<organism evidence="1 2">
    <name type="scientific">Glomus cerebriforme</name>
    <dbReference type="NCBI Taxonomy" id="658196"/>
    <lineage>
        <taxon>Eukaryota</taxon>
        <taxon>Fungi</taxon>
        <taxon>Fungi incertae sedis</taxon>
        <taxon>Mucoromycota</taxon>
        <taxon>Glomeromycotina</taxon>
        <taxon>Glomeromycetes</taxon>
        <taxon>Glomerales</taxon>
        <taxon>Glomeraceae</taxon>
        <taxon>Glomus</taxon>
    </lineage>
</organism>
<name>A0A397TJ92_9GLOM</name>
<dbReference type="Proteomes" id="UP000265703">
    <property type="component" value="Unassembled WGS sequence"/>
</dbReference>
<dbReference type="AlphaFoldDB" id="A0A397TJ92"/>
<protein>
    <submittedName>
        <fullName evidence="1">Uncharacterized protein</fullName>
    </submittedName>
</protein>